<reference evidence="1 2" key="1">
    <citation type="submission" date="2020-07" db="EMBL/GenBank/DDBJ databases">
        <authorList>
            <person name="Sun Q."/>
        </authorList>
    </citation>
    <scope>NUCLEOTIDE SEQUENCE [LARGE SCALE GENOMIC DNA]</scope>
    <source>
        <strain evidence="1 2">CGMCC 1.13654</strain>
    </source>
</reference>
<accession>A0A838L8G5</accession>
<protein>
    <recommendedName>
        <fullName evidence="3">Malate dehydrogenase</fullName>
    </recommendedName>
</protein>
<keyword evidence="2" id="KW-1185">Reference proteome</keyword>
<dbReference type="RefSeq" id="WP_160365315.1">
    <property type="nucleotide sequence ID" value="NZ_JACEIB010000025.1"/>
</dbReference>
<evidence type="ECO:0000313" key="1">
    <source>
        <dbReference type="EMBL" id="MBA2935317.1"/>
    </source>
</evidence>
<evidence type="ECO:0008006" key="3">
    <source>
        <dbReference type="Google" id="ProtNLM"/>
    </source>
</evidence>
<dbReference type="Proteomes" id="UP000570166">
    <property type="component" value="Unassembled WGS sequence"/>
</dbReference>
<dbReference type="AlphaFoldDB" id="A0A838L8G5"/>
<name>A0A838L8G5_9SPHN</name>
<organism evidence="1 2">
    <name type="scientific">Sphingomonas chungangi</name>
    <dbReference type="NCBI Taxonomy" id="2683589"/>
    <lineage>
        <taxon>Bacteria</taxon>
        <taxon>Pseudomonadati</taxon>
        <taxon>Pseudomonadota</taxon>
        <taxon>Alphaproteobacteria</taxon>
        <taxon>Sphingomonadales</taxon>
        <taxon>Sphingomonadaceae</taxon>
        <taxon>Sphingomonas</taxon>
    </lineage>
</organism>
<sequence>MNIKFPVDRAIEILRRQHDALSSQWNHRDRSSNPDFKKWKRDTEVALENIFGSESRHLGDFKRISFQAGVWYTDMPDSDHREAYEAGLKTAAAVLNSMIDEIKEYAIAEEGADIAPSSLNLIEQMCLRFHRVARQLRDRHGGRDTLTIGDEYDVQDLLHALLSMHFDDIREEEWSPSYAGSGSRVDFLLKAEQIVIEVKKTRQSMKRGELGEQLIVDRARYAEHPDCKTLVCFVYDPEGIVGNPAGMERDLEKHEGAMRVRVIIAPKA</sequence>
<dbReference type="Pfam" id="PF18742">
    <property type="entry name" value="DpnII-MboI"/>
    <property type="match status" value="1"/>
</dbReference>
<proteinExistence type="predicted"/>
<comment type="caution">
    <text evidence="1">The sequence shown here is derived from an EMBL/GenBank/DDBJ whole genome shotgun (WGS) entry which is preliminary data.</text>
</comment>
<dbReference type="EMBL" id="JACEIB010000025">
    <property type="protein sequence ID" value="MBA2935317.1"/>
    <property type="molecule type" value="Genomic_DNA"/>
</dbReference>
<evidence type="ECO:0000313" key="2">
    <source>
        <dbReference type="Proteomes" id="UP000570166"/>
    </source>
</evidence>
<gene>
    <name evidence="1" type="ORF">HZF05_14610</name>
</gene>